<dbReference type="SUPFAM" id="SSF52540">
    <property type="entry name" value="P-loop containing nucleoside triphosphate hydrolases"/>
    <property type="match status" value="1"/>
</dbReference>
<protein>
    <submittedName>
        <fullName evidence="1">Uncharacterized protein</fullName>
    </submittedName>
</protein>
<dbReference type="PANTHER" id="PTHR41259">
    <property type="entry name" value="DOUBLE-STRAND BREAK REPAIR RAD50 ATPASE, PUTATIVE-RELATED"/>
    <property type="match status" value="1"/>
</dbReference>
<accession>A0A2R5EHM8</accession>
<comment type="caution">
    <text evidence="1">The sequence shown here is derived from an EMBL/GenBank/DDBJ whole genome shotgun (WGS) entry which is preliminary data.</text>
</comment>
<dbReference type="EMBL" id="BDQX01000036">
    <property type="protein sequence ID" value="GBG06076.1"/>
    <property type="molecule type" value="Genomic_DNA"/>
</dbReference>
<sequence length="347" mass="38356">MLALTLLQGEYRRQAASRSEELSLASQTAEMTEQLSHAESAHSMMSKEIGELLEAAGAATEEQYETALHNRVRLGEWEGEYSLVQIELTAGQSPERLAQLEALWTTCDELVLEQSLREAELEAARLSELQQSWLERRGRVKQAMEHLTSAEKRGELLSKRSMAVSALEADSSRYAVLSVSRALIRATRKKFEEERQPSVLRHATAYMRLLSEGRYVRVHAGGPEAGIGIERADGIAKDSGLLSRGTAEQLYLSMRLALAREATGPVKLPMLLDDLFVNFDRARLHAASALMNEIASERQIILFTCHEHVRDALLAGCRAAVTVDMTPQQATTFHSVRNSGTLPDGGS</sequence>
<dbReference type="Gene3D" id="3.40.50.300">
    <property type="entry name" value="P-loop containing nucleotide triphosphate hydrolases"/>
    <property type="match status" value="1"/>
</dbReference>
<dbReference type="Proteomes" id="UP000245202">
    <property type="component" value="Unassembled WGS sequence"/>
</dbReference>
<reference evidence="1 2" key="1">
    <citation type="submission" date="2017-08" db="EMBL/GenBank/DDBJ databases">
        <title>Substantial Increase in Enzyme Production by Combined Drug-Resistance Mutations in Paenibacillus agaridevorans.</title>
        <authorList>
            <person name="Tanaka Y."/>
            <person name="Funane K."/>
            <person name="Hosaka T."/>
            <person name="Shiwa Y."/>
            <person name="Fujita N."/>
            <person name="Miyazaki T."/>
            <person name="Yoshikawa H."/>
            <person name="Murakami K."/>
            <person name="Kasahara K."/>
            <person name="Inaoka T."/>
            <person name="Hiraga Y."/>
            <person name="Ochi K."/>
        </authorList>
    </citation>
    <scope>NUCLEOTIDE SEQUENCE [LARGE SCALE GENOMIC DNA]</scope>
    <source>
        <strain evidence="1 2">T-3040</strain>
    </source>
</reference>
<gene>
    <name evidence="1" type="ORF">PAT3040_00575</name>
</gene>
<organism evidence="1 2">
    <name type="scientific">Paenibacillus agaridevorans</name>
    <dbReference type="NCBI Taxonomy" id="171404"/>
    <lineage>
        <taxon>Bacteria</taxon>
        <taxon>Bacillati</taxon>
        <taxon>Bacillota</taxon>
        <taxon>Bacilli</taxon>
        <taxon>Bacillales</taxon>
        <taxon>Paenibacillaceae</taxon>
        <taxon>Paenibacillus</taxon>
    </lineage>
</organism>
<evidence type="ECO:0000313" key="2">
    <source>
        <dbReference type="Proteomes" id="UP000245202"/>
    </source>
</evidence>
<keyword evidence="2" id="KW-1185">Reference proteome</keyword>
<proteinExistence type="predicted"/>
<dbReference type="AlphaFoldDB" id="A0A2R5EHM8"/>
<evidence type="ECO:0000313" key="1">
    <source>
        <dbReference type="EMBL" id="GBG06076.1"/>
    </source>
</evidence>
<dbReference type="PANTHER" id="PTHR41259:SF1">
    <property type="entry name" value="DOUBLE-STRAND BREAK REPAIR RAD50 ATPASE, PUTATIVE-RELATED"/>
    <property type="match status" value="1"/>
</dbReference>
<name>A0A2R5EHM8_9BACL</name>
<dbReference type="InterPro" id="IPR027417">
    <property type="entry name" value="P-loop_NTPase"/>
</dbReference>